<dbReference type="GO" id="GO:0003676">
    <property type="term" value="F:nucleic acid binding"/>
    <property type="evidence" value="ECO:0007669"/>
    <property type="project" value="InterPro"/>
</dbReference>
<dbReference type="InterPro" id="IPR014001">
    <property type="entry name" value="Helicase_ATP-bd"/>
</dbReference>
<dbReference type="PANTHER" id="PTHR47959">
    <property type="entry name" value="ATP-DEPENDENT RNA HELICASE RHLE-RELATED"/>
    <property type="match status" value="1"/>
</dbReference>
<feature type="non-terminal residue" evidence="6">
    <location>
        <position position="45"/>
    </location>
</feature>
<dbReference type="Pfam" id="PF00270">
    <property type="entry name" value="DEAD"/>
    <property type="match status" value="1"/>
</dbReference>
<organism evidence="6 7">
    <name type="scientific">Methylotenera mobilis</name>
    <dbReference type="NCBI Taxonomy" id="359408"/>
    <lineage>
        <taxon>Bacteria</taxon>
        <taxon>Pseudomonadati</taxon>
        <taxon>Pseudomonadota</taxon>
        <taxon>Betaproteobacteria</taxon>
        <taxon>Nitrosomonadales</taxon>
        <taxon>Methylophilaceae</taxon>
        <taxon>Methylotenera</taxon>
    </lineage>
</organism>
<dbReference type="PANTHER" id="PTHR47959:SF17">
    <property type="entry name" value="ATP-DEPENDENT RNA HELICASE DEAD BOX FAMILY"/>
    <property type="match status" value="1"/>
</dbReference>
<dbReference type="PROSITE" id="PS00039">
    <property type="entry name" value="DEAD_ATP_HELICASE"/>
    <property type="match status" value="1"/>
</dbReference>
<feature type="domain" description="Helicase ATP-binding" evidence="5">
    <location>
        <begin position="1"/>
        <end position="45"/>
    </location>
</feature>
<dbReference type="GO" id="GO:0005524">
    <property type="term" value="F:ATP binding"/>
    <property type="evidence" value="ECO:0007669"/>
    <property type="project" value="UniProtKB-KW"/>
</dbReference>
<feature type="non-terminal residue" evidence="6">
    <location>
        <position position="1"/>
    </location>
</feature>
<evidence type="ECO:0000259" key="5">
    <source>
        <dbReference type="PROSITE" id="PS51192"/>
    </source>
</evidence>
<dbReference type="InterPro" id="IPR000629">
    <property type="entry name" value="RNA-helicase_DEAD-box_CS"/>
</dbReference>
<dbReference type="InterPro" id="IPR027417">
    <property type="entry name" value="P-loop_NTPase"/>
</dbReference>
<accession>A0A351R8F0</accession>
<keyword evidence="4" id="KW-0067">ATP-binding</keyword>
<dbReference type="Gene3D" id="3.40.50.300">
    <property type="entry name" value="P-loop containing nucleotide triphosphate hydrolases"/>
    <property type="match status" value="1"/>
</dbReference>
<gene>
    <name evidence="6" type="ORF">DCW48_01155</name>
</gene>
<name>A0A351R8F0_9PROT</name>
<keyword evidence="2" id="KW-0378">Hydrolase</keyword>
<evidence type="ECO:0000256" key="3">
    <source>
        <dbReference type="ARBA" id="ARBA00022806"/>
    </source>
</evidence>
<evidence type="ECO:0000313" key="6">
    <source>
        <dbReference type="EMBL" id="HBA08321.1"/>
    </source>
</evidence>
<sequence>SRLQMLILDEADRMLDMGFLPDVERICEQLSAERQTLLFSATLDG</sequence>
<dbReference type="SUPFAM" id="SSF52540">
    <property type="entry name" value="P-loop containing nucleoside triphosphate hydrolases"/>
    <property type="match status" value="1"/>
</dbReference>
<dbReference type="AlphaFoldDB" id="A0A351R8F0"/>
<dbReference type="InterPro" id="IPR050079">
    <property type="entry name" value="DEAD_box_RNA_helicase"/>
</dbReference>
<dbReference type="PROSITE" id="PS51192">
    <property type="entry name" value="HELICASE_ATP_BIND_1"/>
    <property type="match status" value="1"/>
</dbReference>
<dbReference type="EMBL" id="DNAA01000029">
    <property type="protein sequence ID" value="HBA08321.1"/>
    <property type="molecule type" value="Genomic_DNA"/>
</dbReference>
<keyword evidence="1" id="KW-0547">Nucleotide-binding</keyword>
<keyword evidence="3" id="KW-0347">Helicase</keyword>
<dbReference type="GO" id="GO:0003724">
    <property type="term" value="F:RNA helicase activity"/>
    <property type="evidence" value="ECO:0007669"/>
    <property type="project" value="TreeGrafter"/>
</dbReference>
<protein>
    <recommendedName>
        <fullName evidence="5">Helicase ATP-binding domain-containing protein</fullName>
    </recommendedName>
</protein>
<proteinExistence type="predicted"/>
<reference evidence="6 7" key="1">
    <citation type="journal article" date="2018" name="Nat. Biotechnol.">
        <title>A standardized bacterial taxonomy based on genome phylogeny substantially revises the tree of life.</title>
        <authorList>
            <person name="Parks D.H."/>
            <person name="Chuvochina M."/>
            <person name="Waite D.W."/>
            <person name="Rinke C."/>
            <person name="Skarshewski A."/>
            <person name="Chaumeil P.A."/>
            <person name="Hugenholtz P."/>
        </authorList>
    </citation>
    <scope>NUCLEOTIDE SEQUENCE [LARGE SCALE GENOMIC DNA]</scope>
    <source>
        <strain evidence="6">UBA9958</strain>
    </source>
</reference>
<dbReference type="Proteomes" id="UP000264313">
    <property type="component" value="Unassembled WGS sequence"/>
</dbReference>
<dbReference type="InterPro" id="IPR011545">
    <property type="entry name" value="DEAD/DEAH_box_helicase_dom"/>
</dbReference>
<evidence type="ECO:0000256" key="4">
    <source>
        <dbReference type="ARBA" id="ARBA00022840"/>
    </source>
</evidence>
<dbReference type="GO" id="GO:0016787">
    <property type="term" value="F:hydrolase activity"/>
    <property type="evidence" value="ECO:0007669"/>
    <property type="project" value="UniProtKB-KW"/>
</dbReference>
<evidence type="ECO:0000256" key="2">
    <source>
        <dbReference type="ARBA" id="ARBA00022801"/>
    </source>
</evidence>
<comment type="caution">
    <text evidence="6">The sequence shown here is derived from an EMBL/GenBank/DDBJ whole genome shotgun (WGS) entry which is preliminary data.</text>
</comment>
<dbReference type="GO" id="GO:0005829">
    <property type="term" value="C:cytosol"/>
    <property type="evidence" value="ECO:0007669"/>
    <property type="project" value="TreeGrafter"/>
</dbReference>
<evidence type="ECO:0000256" key="1">
    <source>
        <dbReference type="ARBA" id="ARBA00022741"/>
    </source>
</evidence>
<evidence type="ECO:0000313" key="7">
    <source>
        <dbReference type="Proteomes" id="UP000264313"/>
    </source>
</evidence>